<comment type="similarity">
    <text evidence="5 8">Belongs to the DegT/DnrJ/EryC1 family.</text>
</comment>
<dbReference type="CDD" id="cd00616">
    <property type="entry name" value="AHBA_syn"/>
    <property type="match status" value="1"/>
</dbReference>
<dbReference type="RefSeq" id="WP_110608708.1">
    <property type="nucleotide sequence ID" value="NZ_PDOD01000001.1"/>
</dbReference>
<dbReference type="InterPro" id="IPR015424">
    <property type="entry name" value="PyrdxlP-dep_Trfase"/>
</dbReference>
<dbReference type="GO" id="GO:0008483">
    <property type="term" value="F:transaminase activity"/>
    <property type="evidence" value="ECO:0007669"/>
    <property type="project" value="UniProtKB-KW"/>
</dbReference>
<dbReference type="SUPFAM" id="SSF53383">
    <property type="entry name" value="PLP-dependent transferases"/>
    <property type="match status" value="1"/>
</dbReference>
<evidence type="ECO:0000256" key="8">
    <source>
        <dbReference type="RuleBase" id="RU004508"/>
    </source>
</evidence>
<name>A0A323TRA9_9BACI</name>
<keyword evidence="10" id="KW-1185">Reference proteome</keyword>
<keyword evidence="3 9" id="KW-0808">Transferase</keyword>
<feature type="active site" description="Proton acceptor" evidence="6">
    <location>
        <position position="194"/>
    </location>
</feature>
<dbReference type="GO" id="GO:0030170">
    <property type="term" value="F:pyridoxal phosphate binding"/>
    <property type="evidence" value="ECO:0007669"/>
    <property type="project" value="TreeGrafter"/>
</dbReference>
<evidence type="ECO:0000256" key="2">
    <source>
        <dbReference type="ARBA" id="ARBA00022576"/>
    </source>
</evidence>
<dbReference type="PANTHER" id="PTHR30244">
    <property type="entry name" value="TRANSAMINASE"/>
    <property type="match status" value="1"/>
</dbReference>
<comment type="caution">
    <text evidence="9">The sequence shown here is derived from an EMBL/GenBank/DDBJ whole genome shotgun (WGS) entry which is preliminary data.</text>
</comment>
<dbReference type="FunFam" id="3.40.640.10:FF:000090">
    <property type="entry name" value="Pyridoxal phosphate-dependent aminotransferase"/>
    <property type="match status" value="1"/>
</dbReference>
<comment type="cofactor">
    <cofactor evidence="1">
        <name>pyridoxal 5'-phosphate</name>
        <dbReference type="ChEBI" id="CHEBI:597326"/>
    </cofactor>
</comment>
<proteinExistence type="inferred from homology"/>
<dbReference type="EMBL" id="PDOD01000001">
    <property type="protein sequence ID" value="PYZ95073.1"/>
    <property type="molecule type" value="Genomic_DNA"/>
</dbReference>
<evidence type="ECO:0000256" key="3">
    <source>
        <dbReference type="ARBA" id="ARBA00022679"/>
    </source>
</evidence>
<protein>
    <submittedName>
        <fullName evidence="9">Pyridoxal phosphate-dependent aminotransferase</fullName>
    </submittedName>
</protein>
<keyword evidence="2 9" id="KW-0032">Aminotransferase</keyword>
<evidence type="ECO:0000313" key="10">
    <source>
        <dbReference type="Proteomes" id="UP000248214"/>
    </source>
</evidence>
<dbReference type="Proteomes" id="UP000248214">
    <property type="component" value="Unassembled WGS sequence"/>
</dbReference>
<dbReference type="Gene3D" id="3.90.1150.10">
    <property type="entry name" value="Aspartate Aminotransferase, domain 1"/>
    <property type="match status" value="1"/>
</dbReference>
<evidence type="ECO:0000256" key="5">
    <source>
        <dbReference type="ARBA" id="ARBA00037999"/>
    </source>
</evidence>
<evidence type="ECO:0000256" key="7">
    <source>
        <dbReference type="PIRSR" id="PIRSR000390-2"/>
    </source>
</evidence>
<dbReference type="InterPro" id="IPR015422">
    <property type="entry name" value="PyrdxlP-dep_Trfase_small"/>
</dbReference>
<dbReference type="GO" id="GO:0000271">
    <property type="term" value="P:polysaccharide biosynthetic process"/>
    <property type="evidence" value="ECO:0007669"/>
    <property type="project" value="TreeGrafter"/>
</dbReference>
<evidence type="ECO:0000313" key="9">
    <source>
        <dbReference type="EMBL" id="PYZ95073.1"/>
    </source>
</evidence>
<dbReference type="Gene3D" id="3.40.640.10">
    <property type="entry name" value="Type I PLP-dependent aspartate aminotransferase-like (Major domain)"/>
    <property type="match status" value="1"/>
</dbReference>
<gene>
    <name evidence="9" type="ORF">CR194_06045</name>
</gene>
<evidence type="ECO:0000256" key="6">
    <source>
        <dbReference type="PIRSR" id="PIRSR000390-1"/>
    </source>
</evidence>
<evidence type="ECO:0000256" key="4">
    <source>
        <dbReference type="ARBA" id="ARBA00022898"/>
    </source>
</evidence>
<dbReference type="Pfam" id="PF01041">
    <property type="entry name" value="DegT_DnrJ_EryC1"/>
    <property type="match status" value="1"/>
</dbReference>
<keyword evidence="4 7" id="KW-0663">Pyridoxal phosphate</keyword>
<dbReference type="InterPro" id="IPR000653">
    <property type="entry name" value="DegT/StrS_aminotransferase"/>
</dbReference>
<sequence>MLNTKLSKIYLSPPHLSGAEQAYVDEAFQSNWIAPVGPHIQAFEQEMADYLGVNGGAAVSSGTSAIHLALSLLKVGKGDRVFCSTLTFTASANPIVYLGAEPVFIDSELESWNMSPEALERALQNASMKGNLPKALIVVHLYGQSAKMREILKLCHHYEVPVIEDAAESLGATYYGNQTGTMGEFGVLSFNGNKIITTSGGGMLVSNSLNALDKARFLSTQAKDQAIHYQHSELGYNYRISNVLAGIGRGQLKSLDSRVMKRREVFENYAKAFKELDSISFMPEYKGSFSTRWLTAITIDEFISGITSEEVVNYLNHHQIEARPVWKPLHLQPLFKGTEYFSHQPGVNIAERLFESGLCLPSGSNLTMNDQQRVIECVIECLSHSKDREAII</sequence>
<dbReference type="AlphaFoldDB" id="A0A323TRA9"/>
<dbReference type="PIRSF" id="PIRSF000390">
    <property type="entry name" value="PLP_StrS"/>
    <property type="match status" value="1"/>
</dbReference>
<evidence type="ECO:0000256" key="1">
    <source>
        <dbReference type="ARBA" id="ARBA00001933"/>
    </source>
</evidence>
<feature type="modified residue" description="N6-(pyridoxal phosphate)lysine" evidence="7">
    <location>
        <position position="194"/>
    </location>
</feature>
<dbReference type="OrthoDB" id="9810913at2"/>
<dbReference type="InterPro" id="IPR015421">
    <property type="entry name" value="PyrdxlP-dep_Trfase_major"/>
</dbReference>
<reference evidence="9 10" key="1">
    <citation type="submission" date="2017-10" db="EMBL/GenBank/DDBJ databases">
        <title>Bacillus sp. nov., a halophilic bacterium isolated from a Keqin Lake.</title>
        <authorList>
            <person name="Wang H."/>
        </authorList>
    </citation>
    <scope>NUCLEOTIDE SEQUENCE [LARGE SCALE GENOMIC DNA]</scope>
    <source>
        <strain evidence="9 10">KQ-12</strain>
    </source>
</reference>
<dbReference type="PANTHER" id="PTHR30244:SF34">
    <property type="entry name" value="DTDP-4-AMINO-4,6-DIDEOXYGALACTOSE TRANSAMINASE"/>
    <property type="match status" value="1"/>
</dbReference>
<accession>A0A323TRA9</accession>
<organism evidence="9 10">
    <name type="scientific">Salipaludibacillus keqinensis</name>
    <dbReference type="NCBI Taxonomy" id="2045207"/>
    <lineage>
        <taxon>Bacteria</taxon>
        <taxon>Bacillati</taxon>
        <taxon>Bacillota</taxon>
        <taxon>Bacilli</taxon>
        <taxon>Bacillales</taxon>
        <taxon>Bacillaceae</taxon>
    </lineage>
</organism>